<sequence>MGDGRADRDRPLRVAHVITRLIIGGAQENTLHTVEDQHHLHGDDVSLITGPGIGPEGSLEPRARAGGFPLHILPRFGRSIHPLHDWTSTRQLTRLLREIRPDVVHTHSSKAGVIGRYVAQRLRIPAVHTVHGASFHYGQHPLAHRAYIAAERWAARRTAKFICVADAMTDDYVAARIAPREQFVTVYSGFDVEPFVSPPRPREEVRRELGLEPHHVVVGKIARLFHLKGHEFVLQAAVPVIKANPDVRFVFVGDGLRRAEFEDWIAGHDLTEHFRFTGLVPPTQVPELIHAMDVVVHTSQWEGLARVLPQGLIAGKPVVSYDVGGAREVVLPGETGYLLPRDSVDELVAALLDLAGNAELRTRLGETGRERFTEQFRHQYMTARIREVYQQVLESACHGRQDTIGEPRV</sequence>
<protein>
    <submittedName>
        <fullName evidence="3">Spore coat protein SA</fullName>
        <ecNumber evidence="3">2.4.-.-</ecNumber>
    </submittedName>
</protein>
<keyword evidence="4" id="KW-1185">Reference proteome</keyword>
<name>A0A517Z3S0_9PLAN</name>
<organism evidence="3 4">
    <name type="scientific">Maioricimonas rarisocia</name>
    <dbReference type="NCBI Taxonomy" id="2528026"/>
    <lineage>
        <taxon>Bacteria</taxon>
        <taxon>Pseudomonadati</taxon>
        <taxon>Planctomycetota</taxon>
        <taxon>Planctomycetia</taxon>
        <taxon>Planctomycetales</taxon>
        <taxon>Planctomycetaceae</taxon>
        <taxon>Maioricimonas</taxon>
    </lineage>
</organism>
<keyword evidence="3" id="KW-0808">Transferase</keyword>
<dbReference type="EC" id="2.4.-.-" evidence="3"/>
<accession>A0A517Z3S0</accession>
<feature type="domain" description="Glycosyl transferase family 1" evidence="1">
    <location>
        <begin position="202"/>
        <end position="371"/>
    </location>
</feature>
<dbReference type="AlphaFoldDB" id="A0A517Z3S0"/>
<dbReference type="GO" id="GO:0016758">
    <property type="term" value="F:hexosyltransferase activity"/>
    <property type="evidence" value="ECO:0007669"/>
    <property type="project" value="TreeGrafter"/>
</dbReference>
<dbReference type="Gene3D" id="3.40.50.2000">
    <property type="entry name" value="Glycogen Phosphorylase B"/>
    <property type="match status" value="2"/>
</dbReference>
<dbReference type="Pfam" id="PF00534">
    <property type="entry name" value="Glycos_transf_1"/>
    <property type="match status" value="1"/>
</dbReference>
<evidence type="ECO:0000259" key="2">
    <source>
        <dbReference type="Pfam" id="PF13579"/>
    </source>
</evidence>
<dbReference type="Proteomes" id="UP000320496">
    <property type="component" value="Chromosome"/>
</dbReference>
<dbReference type="PANTHER" id="PTHR45947:SF3">
    <property type="entry name" value="SULFOQUINOVOSYL TRANSFERASE SQD2"/>
    <property type="match status" value="1"/>
</dbReference>
<keyword evidence="3" id="KW-0946">Virion</keyword>
<reference evidence="3 4" key="1">
    <citation type="submission" date="2019-02" db="EMBL/GenBank/DDBJ databases">
        <title>Deep-cultivation of Planctomycetes and their phenomic and genomic characterization uncovers novel biology.</title>
        <authorList>
            <person name="Wiegand S."/>
            <person name="Jogler M."/>
            <person name="Boedeker C."/>
            <person name="Pinto D."/>
            <person name="Vollmers J."/>
            <person name="Rivas-Marin E."/>
            <person name="Kohn T."/>
            <person name="Peeters S.H."/>
            <person name="Heuer A."/>
            <person name="Rast P."/>
            <person name="Oberbeckmann S."/>
            <person name="Bunk B."/>
            <person name="Jeske O."/>
            <person name="Meyerdierks A."/>
            <person name="Storesund J.E."/>
            <person name="Kallscheuer N."/>
            <person name="Luecker S."/>
            <person name="Lage O.M."/>
            <person name="Pohl T."/>
            <person name="Merkel B.J."/>
            <person name="Hornburger P."/>
            <person name="Mueller R.-W."/>
            <person name="Bruemmer F."/>
            <person name="Labrenz M."/>
            <person name="Spormann A.M."/>
            <person name="Op den Camp H."/>
            <person name="Overmann J."/>
            <person name="Amann R."/>
            <person name="Jetten M.S.M."/>
            <person name="Mascher T."/>
            <person name="Medema M.H."/>
            <person name="Devos D.P."/>
            <person name="Kaster A.-K."/>
            <person name="Ovreas L."/>
            <person name="Rohde M."/>
            <person name="Galperin M.Y."/>
            <person name="Jogler C."/>
        </authorList>
    </citation>
    <scope>NUCLEOTIDE SEQUENCE [LARGE SCALE GENOMIC DNA]</scope>
    <source>
        <strain evidence="3 4">Mal4</strain>
    </source>
</reference>
<dbReference type="InterPro" id="IPR001296">
    <property type="entry name" value="Glyco_trans_1"/>
</dbReference>
<feature type="domain" description="Glycosyltransferase subfamily 4-like N-terminal" evidence="2">
    <location>
        <begin position="24"/>
        <end position="187"/>
    </location>
</feature>
<dbReference type="SUPFAM" id="SSF53756">
    <property type="entry name" value="UDP-Glycosyltransferase/glycogen phosphorylase"/>
    <property type="match status" value="1"/>
</dbReference>
<evidence type="ECO:0000313" key="4">
    <source>
        <dbReference type="Proteomes" id="UP000320496"/>
    </source>
</evidence>
<evidence type="ECO:0000313" key="3">
    <source>
        <dbReference type="EMBL" id="QDU37096.1"/>
    </source>
</evidence>
<keyword evidence="3" id="KW-0167">Capsid protein</keyword>
<dbReference type="PANTHER" id="PTHR45947">
    <property type="entry name" value="SULFOQUINOVOSYL TRANSFERASE SQD2"/>
    <property type="match status" value="1"/>
</dbReference>
<dbReference type="EMBL" id="CP036275">
    <property type="protein sequence ID" value="QDU37096.1"/>
    <property type="molecule type" value="Genomic_DNA"/>
</dbReference>
<dbReference type="InterPro" id="IPR028098">
    <property type="entry name" value="Glyco_trans_4-like_N"/>
</dbReference>
<evidence type="ECO:0000259" key="1">
    <source>
        <dbReference type="Pfam" id="PF00534"/>
    </source>
</evidence>
<keyword evidence="3" id="KW-0328">Glycosyltransferase</keyword>
<proteinExistence type="predicted"/>
<gene>
    <name evidence="3" type="primary">cotSA</name>
    <name evidence="3" type="ORF">Mal4_13990</name>
</gene>
<dbReference type="InterPro" id="IPR050194">
    <property type="entry name" value="Glycosyltransferase_grp1"/>
</dbReference>
<dbReference type="Pfam" id="PF13579">
    <property type="entry name" value="Glyco_trans_4_4"/>
    <property type="match status" value="1"/>
</dbReference>
<dbReference type="KEGG" id="mri:Mal4_13990"/>
<dbReference type="CDD" id="cd03808">
    <property type="entry name" value="GT4_CapM-like"/>
    <property type="match status" value="1"/>
</dbReference>